<feature type="transmembrane region" description="Helical" evidence="1">
    <location>
        <begin position="105"/>
        <end position="123"/>
    </location>
</feature>
<keyword evidence="3" id="KW-1185">Reference proteome</keyword>
<protein>
    <submittedName>
        <fullName evidence="2">Uncharacterized protein</fullName>
    </submittedName>
</protein>
<keyword evidence="1" id="KW-0812">Transmembrane</keyword>
<dbReference type="AlphaFoldDB" id="A0A1X7RDY6"/>
<gene>
    <name evidence="2" type="ORF">ZT3D7_G575</name>
</gene>
<name>A0A1X7RDY6_ZYMT9</name>
<proteinExistence type="predicted"/>
<organism evidence="2 3">
    <name type="scientific">Zymoseptoria tritici (strain ST99CH_3D7)</name>
    <dbReference type="NCBI Taxonomy" id="1276538"/>
    <lineage>
        <taxon>Eukaryota</taxon>
        <taxon>Fungi</taxon>
        <taxon>Dikarya</taxon>
        <taxon>Ascomycota</taxon>
        <taxon>Pezizomycotina</taxon>
        <taxon>Dothideomycetes</taxon>
        <taxon>Dothideomycetidae</taxon>
        <taxon>Mycosphaerellales</taxon>
        <taxon>Mycosphaerellaceae</taxon>
        <taxon>Zymoseptoria</taxon>
    </lineage>
</organism>
<sequence>MGGNTPHVRLMGGRRGAECIDDRTDSLHIVYEAERRVEGPRMATVQCGARSYRGCFSASAFNTASRNGIRRTQSRRASTTITVLRYSASNPVNMAQRGVLQGMRLHRVVVIAAIVLIAIFAFYHHHSFSASELDLANIHQRPSDHASDEISTTTSVHAWSDQSDDLERRRLDLDSNFTSVPPIFNKTPLDAENEKKKGETLLCYLDEPLLAGPLAVSRWTNYESMEEWGWQGHETSQRWAYMSFASDIVPGLGVPELLLPAANVEWYHWHERVIDGTTYPITNGQYINVYWPDYGILMANDNAGPAYQVEKARGSQIPWEDENGHPLPLPELRQWSDVNYLTWKHLTNEVQRRGLKWIFQRGIINKDTQAAIEKITAYHNVGDKAPEWPGLDLTPGSFGFEMILASPNLRGVMWLLIQHQADLGKKKILRVRMWRAGRGMYAPNLVVELGDASGDDVEDAIGVWGGT</sequence>
<accession>A0A1X7RDY6</accession>
<dbReference type="Proteomes" id="UP000215127">
    <property type="component" value="Chromosome 1"/>
</dbReference>
<evidence type="ECO:0000313" key="3">
    <source>
        <dbReference type="Proteomes" id="UP000215127"/>
    </source>
</evidence>
<dbReference type="EMBL" id="LT853692">
    <property type="protein sequence ID" value="SMQ45431.1"/>
    <property type="molecule type" value="Genomic_DNA"/>
</dbReference>
<keyword evidence="1" id="KW-0472">Membrane</keyword>
<evidence type="ECO:0000256" key="1">
    <source>
        <dbReference type="SAM" id="Phobius"/>
    </source>
</evidence>
<evidence type="ECO:0000313" key="2">
    <source>
        <dbReference type="EMBL" id="SMQ45431.1"/>
    </source>
</evidence>
<reference evidence="2 3" key="1">
    <citation type="submission" date="2016-06" db="EMBL/GenBank/DDBJ databases">
        <authorList>
            <person name="Kjaerup R.B."/>
            <person name="Dalgaard T.S."/>
            <person name="Juul-Madsen H.R."/>
        </authorList>
    </citation>
    <scope>NUCLEOTIDE SEQUENCE [LARGE SCALE GENOMIC DNA]</scope>
</reference>
<keyword evidence="1" id="KW-1133">Transmembrane helix</keyword>